<organism evidence="1 2">
    <name type="scientific">Streptomyces pactum</name>
    <dbReference type="NCBI Taxonomy" id="68249"/>
    <lineage>
        <taxon>Bacteria</taxon>
        <taxon>Bacillati</taxon>
        <taxon>Actinomycetota</taxon>
        <taxon>Actinomycetes</taxon>
        <taxon>Kitasatosporales</taxon>
        <taxon>Streptomycetaceae</taxon>
        <taxon>Streptomyces</taxon>
    </lineage>
</organism>
<reference evidence="1 2" key="1">
    <citation type="submission" date="2020-09" db="EMBL/GenBank/DDBJ databases">
        <title>Biosynthesis of the nuclear factor of activated T cells inhibitor NFAT-133 and its congeners in Streptomyces pactum.</title>
        <authorList>
            <person name="Zhou W."/>
            <person name="Posri P."/>
            <person name="Abugrain M.E."/>
            <person name="Weisberg A.J."/>
            <person name="Chang J.H."/>
            <person name="Mahmud T."/>
        </authorList>
    </citation>
    <scope>NUCLEOTIDE SEQUENCE [LARGE SCALE GENOMIC DNA]</scope>
    <source>
        <strain evidence="1 2">ATCC 27456</strain>
    </source>
</reference>
<dbReference type="RefSeq" id="WP_197988939.1">
    <property type="nucleotide sequence ID" value="NZ_JACYXC010000001.1"/>
</dbReference>
<evidence type="ECO:0000313" key="1">
    <source>
        <dbReference type="EMBL" id="MBH5335372.1"/>
    </source>
</evidence>
<sequence length="61" mass="6364">MLAQKTTPLIVHPTEEAAVRSLVAEPEAPLSDAPLPAPESKGLLLLGLLLSPKTPTEPKGK</sequence>
<keyword evidence="2" id="KW-1185">Reference proteome</keyword>
<evidence type="ECO:0000313" key="2">
    <source>
        <dbReference type="Proteomes" id="UP000807371"/>
    </source>
</evidence>
<protein>
    <submittedName>
        <fullName evidence="1">Uncharacterized protein</fullName>
    </submittedName>
</protein>
<dbReference type="Proteomes" id="UP000807371">
    <property type="component" value="Unassembled WGS sequence"/>
</dbReference>
<name>A0ABS0NJS7_9ACTN</name>
<accession>A0ABS0NJS7</accession>
<comment type="caution">
    <text evidence="1">The sequence shown here is derived from an EMBL/GenBank/DDBJ whole genome shotgun (WGS) entry which is preliminary data.</text>
</comment>
<gene>
    <name evidence="1" type="ORF">IHE55_11425</name>
</gene>
<proteinExistence type="predicted"/>
<dbReference type="EMBL" id="JACYXC010000001">
    <property type="protein sequence ID" value="MBH5335372.1"/>
    <property type="molecule type" value="Genomic_DNA"/>
</dbReference>